<accession>A0AAE8W3Y4</accession>
<dbReference type="InterPro" id="IPR046300">
    <property type="entry name" value="DUF6415"/>
</dbReference>
<evidence type="ECO:0000313" key="1">
    <source>
        <dbReference type="EMBL" id="TQE34046.1"/>
    </source>
</evidence>
<protein>
    <submittedName>
        <fullName evidence="1">Uncharacterized protein</fullName>
    </submittedName>
</protein>
<comment type="caution">
    <text evidence="1">The sequence shown here is derived from an EMBL/GenBank/DDBJ whole genome shotgun (WGS) entry which is preliminary data.</text>
</comment>
<gene>
    <name evidence="1" type="ORF">Sipo8835_16130</name>
</gene>
<evidence type="ECO:0000313" key="2">
    <source>
        <dbReference type="Proteomes" id="UP000318720"/>
    </source>
</evidence>
<dbReference type="RefSeq" id="WP_141582593.1">
    <property type="nucleotide sequence ID" value="NZ_SPAY01000012.1"/>
</dbReference>
<dbReference type="Pfam" id="PF19979">
    <property type="entry name" value="DUF6415"/>
    <property type="match status" value="1"/>
</dbReference>
<dbReference type="EMBL" id="SPAZ01000142">
    <property type="protein sequence ID" value="TQE34046.1"/>
    <property type="molecule type" value="Genomic_DNA"/>
</dbReference>
<organism evidence="1 2">
    <name type="scientific">Streptomyces ipomoeae</name>
    <dbReference type="NCBI Taxonomy" id="103232"/>
    <lineage>
        <taxon>Bacteria</taxon>
        <taxon>Bacillati</taxon>
        <taxon>Actinomycetota</taxon>
        <taxon>Actinomycetes</taxon>
        <taxon>Kitasatosporales</taxon>
        <taxon>Streptomycetaceae</taxon>
        <taxon>Streptomyces</taxon>
    </lineage>
</organism>
<name>A0AAE8W3Y4_9ACTN</name>
<dbReference type="Proteomes" id="UP000318720">
    <property type="component" value="Unassembled WGS sequence"/>
</dbReference>
<reference evidence="1 2" key="1">
    <citation type="submission" date="2019-03" db="EMBL/GenBank/DDBJ databases">
        <title>Comparative genomic analyses of the sweetpotato soil rot pathogen, Streptomyces ipomoeae.</title>
        <authorList>
            <person name="Ruschel Soares N."/>
            <person name="Badger J.H."/>
            <person name="Huguet-Tapia J.C."/>
            <person name="Clark C.A."/>
            <person name="Pettis G.S."/>
        </authorList>
    </citation>
    <scope>NUCLEOTIDE SEQUENCE [LARGE SCALE GENOMIC DNA]</scope>
    <source>
        <strain evidence="1 2">88-35</strain>
    </source>
</reference>
<sequence length="161" mass="17755">MSALLFSRDNPVPLTVPEEDALMAAVMVDRAPGGMPVAAPLPRLRWRNDREALEAALAALRCSLVREAVDDLMFEDLEAVLGEHARPTPQQIGAIAERFRKATTKLVGFVPHLVRPYPLDEIMRLIRLSAGHPCSEYAHGHLRRFALAVLALIDLMGDDAE</sequence>
<proteinExistence type="predicted"/>
<dbReference type="AlphaFoldDB" id="A0AAE8W3Y4"/>